<dbReference type="EMBL" id="JACHYB010000002">
    <property type="protein sequence ID" value="MBB3188161.1"/>
    <property type="molecule type" value="Genomic_DNA"/>
</dbReference>
<evidence type="ECO:0000313" key="2">
    <source>
        <dbReference type="EMBL" id="MBB3186226.1"/>
    </source>
</evidence>
<evidence type="ECO:0000313" key="8">
    <source>
        <dbReference type="EMBL" id="MBB3188188.1"/>
    </source>
</evidence>
<dbReference type="EMBL" id="JACHYB010000002">
    <property type="protein sequence ID" value="MBB3187853.1"/>
    <property type="molecule type" value="Genomic_DNA"/>
</dbReference>
<dbReference type="EMBL" id="JACHYB010000001">
    <property type="protein sequence ID" value="MBB3187306.1"/>
    <property type="molecule type" value="Genomic_DNA"/>
</dbReference>
<proteinExistence type="predicted"/>
<accession>A0A7W5H3L0</accession>
<sequence>MDNEDPEFCWAKTVRGRPPNRFLLQWHKVSPSFCWVEAKLRKMPGYLFDVVILFK</sequence>
<dbReference type="EMBL" id="JACHYB010000001">
    <property type="protein sequence ID" value="MBB3186226.1"/>
    <property type="molecule type" value="Genomic_DNA"/>
</dbReference>
<name>A0A7W5H3L0_9PORP</name>
<dbReference type="EMBL" id="JACHYB010000001">
    <property type="protein sequence ID" value="MBB3186910.1"/>
    <property type="molecule type" value="Genomic_DNA"/>
</dbReference>
<evidence type="ECO:0000313" key="7">
    <source>
        <dbReference type="EMBL" id="MBB3188161.1"/>
    </source>
</evidence>
<dbReference type="EMBL" id="JACHYB010000002">
    <property type="protein sequence ID" value="MBB3188719.1"/>
    <property type="molecule type" value="Genomic_DNA"/>
</dbReference>
<reference evidence="9 11" key="1">
    <citation type="submission" date="2020-08" db="EMBL/GenBank/DDBJ databases">
        <title>Genomic Encyclopedia of Type Strains, Phase IV (KMG-IV): sequencing the most valuable type-strain genomes for metagenomic binning, comparative biology and taxonomic classification.</title>
        <authorList>
            <person name="Goeker M."/>
        </authorList>
    </citation>
    <scope>NUCLEOTIDE SEQUENCE [LARGE SCALE GENOMIC DNA]</scope>
    <source>
        <strain evidence="9 11">DSM 27471</strain>
    </source>
</reference>
<evidence type="ECO:0000313" key="4">
    <source>
        <dbReference type="EMBL" id="MBB3186910.1"/>
    </source>
</evidence>
<evidence type="ECO:0000313" key="10">
    <source>
        <dbReference type="EMBL" id="MBB3188739.1"/>
    </source>
</evidence>
<dbReference type="Proteomes" id="UP000544222">
    <property type="component" value="Unassembled WGS sequence"/>
</dbReference>
<evidence type="ECO:0000313" key="11">
    <source>
        <dbReference type="Proteomes" id="UP000544222"/>
    </source>
</evidence>
<protein>
    <submittedName>
        <fullName evidence="9">Uncharacterized protein</fullName>
    </submittedName>
</protein>
<keyword evidence="11" id="KW-1185">Reference proteome</keyword>
<evidence type="ECO:0000313" key="6">
    <source>
        <dbReference type="EMBL" id="MBB3187853.1"/>
    </source>
</evidence>
<evidence type="ECO:0000313" key="1">
    <source>
        <dbReference type="EMBL" id="MBB3186015.1"/>
    </source>
</evidence>
<comment type="caution">
    <text evidence="9">The sequence shown here is derived from an EMBL/GenBank/DDBJ whole genome shotgun (WGS) entry which is preliminary data.</text>
</comment>
<dbReference type="EMBL" id="JACHYB010000002">
    <property type="protein sequence ID" value="MBB3188739.1"/>
    <property type="molecule type" value="Genomic_DNA"/>
</dbReference>
<gene>
    <name evidence="1" type="ORF">FHX64_000178</name>
    <name evidence="2" type="ORF">FHX64_000389</name>
    <name evidence="3" type="ORF">FHX64_000455</name>
    <name evidence="4" type="ORF">FHX64_001073</name>
    <name evidence="5" type="ORF">FHX64_001469</name>
    <name evidence="6" type="ORF">FHX64_002051</name>
    <name evidence="7" type="ORF">FHX64_002359</name>
    <name evidence="8" type="ORF">FHX64_002386</name>
    <name evidence="9" type="ORF">FHX64_002917</name>
    <name evidence="10" type="ORF">FHX64_002937</name>
</gene>
<dbReference type="AlphaFoldDB" id="A0A7W5H3L0"/>
<evidence type="ECO:0000313" key="3">
    <source>
        <dbReference type="EMBL" id="MBB3186292.1"/>
    </source>
</evidence>
<dbReference type="EMBL" id="JACHYB010000002">
    <property type="protein sequence ID" value="MBB3188188.1"/>
    <property type="molecule type" value="Genomic_DNA"/>
</dbReference>
<evidence type="ECO:0000313" key="9">
    <source>
        <dbReference type="EMBL" id="MBB3188719.1"/>
    </source>
</evidence>
<evidence type="ECO:0000313" key="5">
    <source>
        <dbReference type="EMBL" id="MBB3187306.1"/>
    </source>
</evidence>
<dbReference type="EMBL" id="JACHYB010000001">
    <property type="protein sequence ID" value="MBB3186015.1"/>
    <property type="molecule type" value="Genomic_DNA"/>
</dbReference>
<dbReference type="EMBL" id="JACHYB010000001">
    <property type="protein sequence ID" value="MBB3186292.1"/>
    <property type="molecule type" value="Genomic_DNA"/>
</dbReference>
<organism evidence="9 11">
    <name type="scientific">Microbacter margulisiae</name>
    <dbReference type="NCBI Taxonomy" id="1350067"/>
    <lineage>
        <taxon>Bacteria</taxon>
        <taxon>Pseudomonadati</taxon>
        <taxon>Bacteroidota</taxon>
        <taxon>Bacteroidia</taxon>
        <taxon>Bacteroidales</taxon>
        <taxon>Porphyromonadaceae</taxon>
        <taxon>Microbacter</taxon>
    </lineage>
</organism>